<accession>E4XSY1</accession>
<dbReference type="EMBL" id="FN653143">
    <property type="protein sequence ID" value="CBY12843.1"/>
    <property type="molecule type" value="Genomic_DNA"/>
</dbReference>
<dbReference type="Gene3D" id="2.120.10.80">
    <property type="entry name" value="Kelch-type beta propeller"/>
    <property type="match status" value="1"/>
</dbReference>
<reference evidence="1" key="1">
    <citation type="journal article" date="2010" name="Science">
        <title>Plasticity of animal genome architecture unmasked by rapid evolution of a pelagic tunicate.</title>
        <authorList>
            <person name="Denoeud F."/>
            <person name="Henriet S."/>
            <person name="Mungpakdee S."/>
            <person name="Aury J.M."/>
            <person name="Da Silva C."/>
            <person name="Brinkmann H."/>
            <person name="Mikhaleva J."/>
            <person name="Olsen L.C."/>
            <person name="Jubin C."/>
            <person name="Canestro C."/>
            <person name="Bouquet J.M."/>
            <person name="Danks G."/>
            <person name="Poulain J."/>
            <person name="Campsteijn C."/>
            <person name="Adamski M."/>
            <person name="Cross I."/>
            <person name="Yadetie F."/>
            <person name="Muffato M."/>
            <person name="Louis A."/>
            <person name="Butcher S."/>
            <person name="Tsagkogeorga G."/>
            <person name="Konrad A."/>
            <person name="Singh S."/>
            <person name="Jensen M.F."/>
            <person name="Cong E.H."/>
            <person name="Eikeseth-Otteraa H."/>
            <person name="Noel B."/>
            <person name="Anthouard V."/>
            <person name="Porcel B.M."/>
            <person name="Kachouri-Lafond R."/>
            <person name="Nishino A."/>
            <person name="Ugolini M."/>
            <person name="Chourrout P."/>
            <person name="Nishida H."/>
            <person name="Aasland R."/>
            <person name="Huzurbazar S."/>
            <person name="Westhof E."/>
            <person name="Delsuc F."/>
            <person name="Lehrach H."/>
            <person name="Reinhardt R."/>
            <person name="Weissenbach J."/>
            <person name="Roy S.W."/>
            <person name="Artiguenave F."/>
            <person name="Postlethwait J.H."/>
            <person name="Manak J.R."/>
            <person name="Thompson E.M."/>
            <person name="Jaillon O."/>
            <person name="Du Pasquier L."/>
            <person name="Boudinot P."/>
            <person name="Liberles D.A."/>
            <person name="Volff J.N."/>
            <person name="Philippe H."/>
            <person name="Lenhard B."/>
            <person name="Roest Crollius H."/>
            <person name="Wincker P."/>
            <person name="Chourrout D."/>
        </authorList>
    </citation>
    <scope>NUCLEOTIDE SEQUENCE [LARGE SCALE GENOMIC DNA]</scope>
</reference>
<sequence>MKLSIFFSFCSATGNRLGICFTNQSTKKKENRQNCSKCNAISIHKIKEFDKRPIIREITSIISIPSSSSHFCLDDANLTKSVQVSSLKQNVTKCVNQDLENVTKNVLDQKSSNLCVPISVTTLLRFAIKNDLGFDDINDFYSVELILSTLTLIFYPRSMAGLNLNPNQKETEFQLNEIELLLERLCKKTYLMETGWNIIRKLDGREKLQPKKSTCKFEQVILHENFIFSRPLTVTGAYLLPNDEVFFHQMTLDRIENNEYVLQNNHFSVNHPPVIRIKQRFPHYGCAEIFIFYTVLANFFFQDICLKTCPPEIGCHNSCYENYTQMLFLCPCIEQECTRLCNSDACKCFDNCDIFDYVCSENCELALVKCQQSCPFAANQTALIFTHKSYNGEVESDPFLLKWIGVEQIDDDNWLHTEPVINEIPNFETYPNTEFHSECFAVYKGQQFVLGGEKNEVFTVGDCGLTERTGQNLPAIKDESGTDKPGQIWRGHSCAVVNFDTAVDLIVLCSPREQGNLCYLGDWDPDTEQFIQWTRLDKYSQEGHADGAMVSWRNRAVLIGGQEINSQDENPNALSEYFVPSLSEFNKWSKLPDLAFRVMYHSAVAYDRWIYVFGGLRDLNGEIPNDLAVMRHEEGLEGQGTAWKVEGLLRTARVHHTTIWQDDRHLLIAGGREYHDETNSDLPFEQWINVGEKLGAQGQYLMPEFIEESSDQTRKGLDNPVVFMMLNTYDATCGELLV</sequence>
<protein>
    <submittedName>
        <fullName evidence="1">Uncharacterized protein</fullName>
    </submittedName>
</protein>
<dbReference type="AlphaFoldDB" id="E4XSY1"/>
<gene>
    <name evidence="1" type="ORF">GSOID_T00002906001</name>
</gene>
<evidence type="ECO:0000313" key="2">
    <source>
        <dbReference type="Proteomes" id="UP000001307"/>
    </source>
</evidence>
<dbReference type="Proteomes" id="UP000001307">
    <property type="component" value="Unassembled WGS sequence"/>
</dbReference>
<dbReference type="OrthoDB" id="9978265at2759"/>
<organism evidence="1">
    <name type="scientific">Oikopleura dioica</name>
    <name type="common">Tunicate</name>
    <dbReference type="NCBI Taxonomy" id="34765"/>
    <lineage>
        <taxon>Eukaryota</taxon>
        <taxon>Metazoa</taxon>
        <taxon>Chordata</taxon>
        <taxon>Tunicata</taxon>
        <taxon>Appendicularia</taxon>
        <taxon>Copelata</taxon>
        <taxon>Oikopleuridae</taxon>
        <taxon>Oikopleura</taxon>
    </lineage>
</organism>
<dbReference type="InterPro" id="IPR015915">
    <property type="entry name" value="Kelch-typ_b-propeller"/>
</dbReference>
<dbReference type="SUPFAM" id="SSF117281">
    <property type="entry name" value="Kelch motif"/>
    <property type="match status" value="1"/>
</dbReference>
<evidence type="ECO:0000313" key="1">
    <source>
        <dbReference type="EMBL" id="CBY12843.1"/>
    </source>
</evidence>
<keyword evidence="2" id="KW-1185">Reference proteome</keyword>
<name>E4XSY1_OIKDI</name>
<dbReference type="InParanoid" id="E4XSY1"/>
<proteinExistence type="predicted"/>